<comment type="similarity">
    <text evidence="1 10">Belongs to the class-I aminoacyl-tRNA synthetase family.</text>
</comment>
<feature type="domain" description="Aminoacyl-tRNA synthetase class Ia" evidence="13">
    <location>
        <begin position="1119"/>
        <end position="1156"/>
    </location>
</feature>
<dbReference type="InterPro" id="IPR014729">
    <property type="entry name" value="Rossmann-like_a/b/a_fold"/>
</dbReference>
<dbReference type="EC" id="6.1.1.4" evidence="2"/>
<keyword evidence="6 10" id="KW-0648">Protein biosynthesis</keyword>
<evidence type="ECO:0000256" key="10">
    <source>
        <dbReference type="RuleBase" id="RU363035"/>
    </source>
</evidence>
<dbReference type="GO" id="GO:0005739">
    <property type="term" value="C:mitochondrion"/>
    <property type="evidence" value="ECO:0007669"/>
    <property type="project" value="TreeGrafter"/>
</dbReference>
<evidence type="ECO:0000256" key="11">
    <source>
        <dbReference type="SAM" id="Phobius"/>
    </source>
</evidence>
<protein>
    <recommendedName>
        <fullName evidence="2">leucine--tRNA ligase</fullName>
        <ecNumber evidence="2">6.1.1.4</ecNumber>
    </recommendedName>
    <alternativeName>
        <fullName evidence="8">Leucyl-tRNA synthetase</fullName>
    </alternativeName>
</protein>
<feature type="transmembrane region" description="Helical" evidence="11">
    <location>
        <begin position="370"/>
        <end position="392"/>
    </location>
</feature>
<dbReference type="GO" id="GO:0005524">
    <property type="term" value="F:ATP binding"/>
    <property type="evidence" value="ECO:0007669"/>
    <property type="project" value="UniProtKB-KW"/>
</dbReference>
<dbReference type="EMBL" id="KE123609">
    <property type="protein sequence ID" value="EUR73064.1"/>
    <property type="molecule type" value="Genomic_DNA"/>
</dbReference>
<evidence type="ECO:0000256" key="7">
    <source>
        <dbReference type="ARBA" id="ARBA00023146"/>
    </source>
</evidence>
<evidence type="ECO:0000313" key="15">
    <source>
        <dbReference type="EMBL" id="EUR73064.1"/>
    </source>
</evidence>
<feature type="chain" id="PRO_5004892640" description="leucine--tRNA ligase" evidence="12">
    <location>
        <begin position="28"/>
        <end position="1481"/>
    </location>
</feature>
<evidence type="ECO:0000256" key="12">
    <source>
        <dbReference type="SAM" id="SignalP"/>
    </source>
</evidence>
<dbReference type="OrthoDB" id="15954at2759"/>
<feature type="domain" description="Aminoacyl-tRNA synthetase class Ia" evidence="13">
    <location>
        <begin position="121"/>
        <end position="325"/>
    </location>
</feature>
<dbReference type="SUPFAM" id="SSF47323">
    <property type="entry name" value="Anticodon-binding domain of a subclass of class I aminoacyl-tRNA synthetases"/>
    <property type="match status" value="1"/>
</dbReference>
<keyword evidence="11" id="KW-1133">Transmembrane helix</keyword>
<dbReference type="InterPro" id="IPR002302">
    <property type="entry name" value="Leu-tRNA-ligase"/>
</dbReference>
<dbReference type="SUPFAM" id="SSF52374">
    <property type="entry name" value="Nucleotidylyl transferase"/>
    <property type="match status" value="2"/>
</dbReference>
<evidence type="ECO:0000256" key="1">
    <source>
        <dbReference type="ARBA" id="ARBA00005594"/>
    </source>
</evidence>
<keyword evidence="5 10" id="KW-0067">ATP-binding</keyword>
<keyword evidence="7 10" id="KW-0030">Aminoacyl-tRNA synthetase</keyword>
<evidence type="ECO:0000256" key="2">
    <source>
        <dbReference type="ARBA" id="ARBA00013164"/>
    </source>
</evidence>
<proteinExistence type="inferred from homology"/>
<dbReference type="GO" id="GO:0032543">
    <property type="term" value="P:mitochondrial translation"/>
    <property type="evidence" value="ECO:0007669"/>
    <property type="project" value="TreeGrafter"/>
</dbReference>
<reference evidence="15 16" key="2">
    <citation type="submission" date="2013-02" db="EMBL/GenBank/DDBJ databases">
        <title>The Genome Sequence of Plasmodium falciparum 7G8.</title>
        <authorList>
            <consortium name="The Broad Institute Genome Sequencing Platform"/>
            <consortium name="The Broad Institute Genome Sequencing Center for Infectious Disease"/>
            <person name="Neafsey D."/>
            <person name="Cheeseman I."/>
            <person name="Volkman S."/>
            <person name="Adams J."/>
            <person name="Walker B."/>
            <person name="Young S.K."/>
            <person name="Zeng Q."/>
            <person name="Gargeya S."/>
            <person name="Fitzgerald M."/>
            <person name="Haas B."/>
            <person name="Abouelleil A."/>
            <person name="Alvarado L."/>
            <person name="Arachchi H.M."/>
            <person name="Berlin A.M."/>
            <person name="Chapman S.B."/>
            <person name="Dewar J."/>
            <person name="Goldberg J."/>
            <person name="Griggs A."/>
            <person name="Gujja S."/>
            <person name="Hansen M."/>
            <person name="Howarth C."/>
            <person name="Imamovic A."/>
            <person name="Larimer J."/>
            <person name="McCowan C."/>
            <person name="Murphy C."/>
            <person name="Neiman D."/>
            <person name="Pearson M."/>
            <person name="Priest M."/>
            <person name="Roberts A."/>
            <person name="Saif S."/>
            <person name="Shea T."/>
            <person name="Sisk P."/>
            <person name="Sykes S."/>
            <person name="Wortman J."/>
            <person name="Nusbaum C."/>
            <person name="Birren B."/>
        </authorList>
    </citation>
    <scope>NUCLEOTIDE SEQUENCE [LARGE SCALE GENOMIC DNA]</scope>
    <source>
        <strain evidence="15 16">7G8</strain>
    </source>
</reference>
<dbReference type="Pfam" id="PF00133">
    <property type="entry name" value="tRNA-synt_1"/>
    <property type="match status" value="3"/>
</dbReference>
<dbReference type="PRINTS" id="PR00985">
    <property type="entry name" value="TRNASYNTHLEU"/>
</dbReference>
<name>W7FH28_PLAF8</name>
<evidence type="ECO:0000256" key="6">
    <source>
        <dbReference type="ARBA" id="ARBA00022917"/>
    </source>
</evidence>
<comment type="catalytic activity">
    <reaction evidence="9">
        <text>tRNA(Leu) + L-leucine + ATP = L-leucyl-tRNA(Leu) + AMP + diphosphate</text>
        <dbReference type="Rhea" id="RHEA:11688"/>
        <dbReference type="Rhea" id="RHEA-COMP:9613"/>
        <dbReference type="Rhea" id="RHEA-COMP:9622"/>
        <dbReference type="ChEBI" id="CHEBI:30616"/>
        <dbReference type="ChEBI" id="CHEBI:33019"/>
        <dbReference type="ChEBI" id="CHEBI:57427"/>
        <dbReference type="ChEBI" id="CHEBI:78442"/>
        <dbReference type="ChEBI" id="CHEBI:78494"/>
        <dbReference type="ChEBI" id="CHEBI:456215"/>
        <dbReference type="EC" id="6.1.1.4"/>
    </reaction>
</comment>
<reference evidence="16" key="1">
    <citation type="submission" date="2007-11" db="EMBL/GenBank/DDBJ databases">
        <authorList>
            <consortium name="The Broad Institute Genome Sequencing Platform"/>
            <person name="Volkman S.K."/>
            <person name="Daily J.P."/>
            <person name="Sarr O."/>
            <person name="Ndiaye D."/>
            <person name="Ndir O."/>
            <person name="Mboup S."/>
            <person name="Lukens A."/>
            <person name="Stange-Thomann N."/>
            <person name="Mauceli E."/>
            <person name="Gnerre S."/>
            <person name="Jaffe D."/>
            <person name="Zainoun J."/>
            <person name="Wiegand R.C."/>
            <person name="Birren B."/>
            <person name="Galagan J."/>
            <person name="Lander E."/>
            <person name="Wirth D.F."/>
        </authorList>
    </citation>
    <scope>NUCLEOTIDE SEQUENCE [LARGE SCALE GENOMIC DNA]</scope>
    <source>
        <strain evidence="16">7G8</strain>
    </source>
</reference>
<dbReference type="InterPro" id="IPR001412">
    <property type="entry name" value="aa-tRNA-synth_I_CS"/>
</dbReference>
<dbReference type="GO" id="GO:0004823">
    <property type="term" value="F:leucine-tRNA ligase activity"/>
    <property type="evidence" value="ECO:0007669"/>
    <property type="project" value="UniProtKB-EC"/>
</dbReference>
<gene>
    <name evidence="15" type="ORF">PFBG_02265</name>
</gene>
<dbReference type="GO" id="GO:0006429">
    <property type="term" value="P:leucyl-tRNA aminoacylation"/>
    <property type="evidence" value="ECO:0007669"/>
    <property type="project" value="InterPro"/>
</dbReference>
<evidence type="ECO:0000259" key="13">
    <source>
        <dbReference type="Pfam" id="PF00133"/>
    </source>
</evidence>
<feature type="signal peptide" evidence="12">
    <location>
        <begin position="1"/>
        <end position="27"/>
    </location>
</feature>
<dbReference type="FunFam" id="3.40.50.620:FF:000217">
    <property type="entry name" value="Leucine--tRNA ligase, putative"/>
    <property type="match status" value="1"/>
</dbReference>
<dbReference type="Pfam" id="PF08264">
    <property type="entry name" value="Anticodon_1"/>
    <property type="match status" value="1"/>
</dbReference>
<dbReference type="Proteomes" id="UP000030688">
    <property type="component" value="Unassembled WGS sequence"/>
</dbReference>
<feature type="domain" description="Methionyl/Valyl/Leucyl/Isoleucyl-tRNA synthetase anticodon-binding" evidence="14">
    <location>
        <begin position="1317"/>
        <end position="1409"/>
    </location>
</feature>
<dbReference type="PANTHER" id="PTHR43740:SF2">
    <property type="entry name" value="LEUCINE--TRNA LIGASE, MITOCHONDRIAL"/>
    <property type="match status" value="1"/>
</dbReference>
<keyword evidence="11" id="KW-0472">Membrane</keyword>
<dbReference type="Gene3D" id="3.40.50.620">
    <property type="entry name" value="HUPs"/>
    <property type="match status" value="3"/>
</dbReference>
<sequence>MFFKFVRFLIYIFLYSLCYQHVNNVFALHINKYKNVFLFESPSVLIKNRRNYKRKIYSHDEEKGKYDFHRIEEKWQTIWNSKRLLDKDFEQYNKINLGRKEKKEKRHKDKQNGFIDKPYNDVYEKGDNTYKYNKKKFYILDMFPYPSSEGLHVGHILCFTITDIISKFKKMNNYCVFHPIGWDSFGLPCDRLSMKKKIDPREIIHKNISNFKNQLIKLGFLFNWESEINTCDENYYKWTQWIIIQLFLNNLSYKKRSYVNWSNELRCVISNDELRNEINLQYLNIQKIKLLQWYLKITKYANRLIKDLNMIHWPMKIKNMQINWIGKKTGIFLKARIISLDKFLNNTHFNFVNIKKSYNNNMINVFYNNIFNHLFFIFINYILSIFTFHMYINNPNEQKQQQKKNTHIKELNNKIQKYNYINKYDFFFSYHQNDLFLFFSFFFNYYHNRNIDQMKKQKLNLPTEPFKNEQIRVSHNKENNNNSSNLETNWVSFNIQNCNDMIINILFNNMETYNENYFLYPLKDATKGKNYINGHNSNDNMFNDNMFNDNMFDDNMFDDNMLKDQNSYVQIFLNKNEVILQNDKLIISVNHPNIRNIVNHNPFLLKFIDKMVLENDTVRLKNEELYFTGSVIYFPIMNKMIPVFLCAYILDNNKNFLFLKKEMTQTQDKNSNTNISLLYKMLQDSNYSKKKNIYNLKDWLFSRQRYWGEPFPFLYKMKDKNGYMDNTKIKNDDHMNENNHNNNMLSDCKDINNFSNYNDQNNNKKIRIRKVINSPNNNIYIDDIPLKLPNFNKKIYEIDPHNEQDVNNISSVLSRFKKWMITKKYNMLYKRESDIMPQWAGSSWYFLRYIDSKNKKRIFNKKKINSWLPVDLYVGGSEHAVLHLLYSRFFHKFLYDLKLTKHKEPFQKLFNQGLLLNTTSFYLYTTLDNKPVSFDQINEKKINTNAYDYTNRGTNHHIQLNKKENEKKKKTYSQNVCETTNLLTSQVLPDHASFCSGDQNGNINKELKNERNENMKEKDIDMLRKNKINDDMKEKAIDMLGKNKINDDMKEKAIDMLGKNKINDDMKEKVIDMLGKNNYTIVDNKYKKFLIEEDYVKEGKDQKYYLKSFPSIEVQPNYEKMSKSKGNTINPLDIVKTYGSDCLRLHILFLGPVDQNKKWTTKGIKGTFKFLNNLYNLFIQRCDIKNNKESNKKNVCTRVVDNSMNDMMFHKDNIEKSANHILSNNGYEKKKKINLENGEKKIEYMICKNCKRKSSNKKLILNFLKNKYGFIIANEKYKKVNDYVNIILKNDSHVFNKLSDKIKKIKIEDIENEKKKKVNYYIEKITNCINDIKLNTAVSFFMKFYNEIKTWDIVPLKIFIIFVKLLYPFCPHICEEFWFYYLKRYKIKKRKKLCYFCNSNLLYYGKWPSLFEIKQNKLVNISIKLNNKHITFLQRDVSSTSDITEEATNLIKHKIENEMKKGKKIVNIVNIPNKVINFIIK</sequence>
<evidence type="ECO:0000259" key="14">
    <source>
        <dbReference type="Pfam" id="PF08264"/>
    </source>
</evidence>
<keyword evidence="11" id="KW-0812">Transmembrane</keyword>
<dbReference type="PANTHER" id="PTHR43740">
    <property type="entry name" value="LEUCYL-TRNA SYNTHETASE"/>
    <property type="match status" value="1"/>
</dbReference>
<evidence type="ECO:0000256" key="3">
    <source>
        <dbReference type="ARBA" id="ARBA00022598"/>
    </source>
</evidence>
<dbReference type="Gene3D" id="1.10.730.10">
    <property type="entry name" value="Isoleucyl-tRNA Synthetase, Domain 1"/>
    <property type="match status" value="3"/>
</dbReference>
<accession>W7FH28</accession>
<dbReference type="FunFam" id="3.40.50.620:FF:000216">
    <property type="entry name" value="Leucine--tRNA ligase, putative"/>
    <property type="match status" value="1"/>
</dbReference>
<evidence type="ECO:0000256" key="4">
    <source>
        <dbReference type="ARBA" id="ARBA00022741"/>
    </source>
</evidence>
<dbReference type="InterPro" id="IPR002300">
    <property type="entry name" value="aa-tRNA-synth_Ia"/>
</dbReference>
<feature type="transmembrane region" description="Helical" evidence="11">
    <location>
        <begin position="625"/>
        <end position="650"/>
    </location>
</feature>
<dbReference type="InterPro" id="IPR009080">
    <property type="entry name" value="tRNAsynth_Ia_anticodon-bd"/>
</dbReference>
<feature type="domain" description="Aminoacyl-tRNA synthetase class Ia" evidence="13">
    <location>
        <begin position="669"/>
        <end position="750"/>
    </location>
</feature>
<dbReference type="FunFam" id="1.10.730.10:FF:000042">
    <property type="entry name" value="Leucine--tRNA ligase, putative"/>
    <property type="match status" value="1"/>
</dbReference>
<organism evidence="15 16">
    <name type="scientific">Plasmodium falciparum (isolate 7G8)</name>
    <dbReference type="NCBI Taxonomy" id="57266"/>
    <lineage>
        <taxon>Eukaryota</taxon>
        <taxon>Sar</taxon>
        <taxon>Alveolata</taxon>
        <taxon>Apicomplexa</taxon>
        <taxon>Aconoidasida</taxon>
        <taxon>Haemosporida</taxon>
        <taxon>Plasmodiidae</taxon>
        <taxon>Plasmodium</taxon>
        <taxon>Plasmodium (Laverania)</taxon>
    </lineage>
</organism>
<dbReference type="PROSITE" id="PS00178">
    <property type="entry name" value="AA_TRNA_LIGASE_I"/>
    <property type="match status" value="1"/>
</dbReference>
<evidence type="ECO:0000256" key="5">
    <source>
        <dbReference type="ARBA" id="ARBA00022840"/>
    </source>
</evidence>
<keyword evidence="12" id="KW-0732">Signal</keyword>
<dbReference type="FunFam" id="3.40.50.620:FF:000224">
    <property type="entry name" value="Leucine--tRNA ligase, putative"/>
    <property type="match status" value="1"/>
</dbReference>
<keyword evidence="3 10" id="KW-0436">Ligase</keyword>
<evidence type="ECO:0000256" key="9">
    <source>
        <dbReference type="ARBA" id="ARBA00047469"/>
    </source>
</evidence>
<dbReference type="InterPro" id="IPR013155">
    <property type="entry name" value="M/V/L/I-tRNA-synth_anticd-bd"/>
</dbReference>
<evidence type="ECO:0000313" key="16">
    <source>
        <dbReference type="Proteomes" id="UP000030688"/>
    </source>
</evidence>
<evidence type="ECO:0000256" key="8">
    <source>
        <dbReference type="ARBA" id="ARBA00030520"/>
    </source>
</evidence>
<keyword evidence="4 10" id="KW-0547">Nucleotide-binding</keyword>